<dbReference type="STRING" id="1428644.BIV57_02125"/>
<gene>
    <name evidence="5" type="ORF">BIV57_02125</name>
</gene>
<proteinExistence type="inferred from homology"/>
<evidence type="ECO:0000313" key="6">
    <source>
        <dbReference type="Proteomes" id="UP000243342"/>
    </source>
</evidence>
<dbReference type="InterPro" id="IPR050336">
    <property type="entry name" value="Chromosome_partition/occlusion"/>
</dbReference>
<dbReference type="Pfam" id="PF02195">
    <property type="entry name" value="ParB_N"/>
    <property type="match status" value="1"/>
</dbReference>
<comment type="caution">
    <text evidence="5">The sequence shown here is derived from an EMBL/GenBank/DDBJ whole genome shotgun (WGS) entry which is preliminary data.</text>
</comment>
<dbReference type="Gene3D" id="3.90.1530.30">
    <property type="match status" value="1"/>
</dbReference>
<dbReference type="Pfam" id="PF17762">
    <property type="entry name" value="HTH_ParB"/>
    <property type="match status" value="1"/>
</dbReference>
<sequence length="400" mass="42872">MAPNPRNLRDDFATSLDSDEAFAELTRSVASVGVLHACLVISTPVFLAVYPEHRDALADVPYVLAAGERRRAAAERAGLTALPVELRNTLLEQLDEVMITENLHRRGLNPVQEAIGYQRMIEGGLTVAQTATRIGKGKSHVSKRLALLQLDAELQRHVREGRLGPEAGYLLASKLTAADAGTAWQLMTQQALTVHQAIEQLLNPEPQPAFRDETVEHGPSEIDSAAEGPEPSGPTSLTVFRHKTPRPAAEPFRRETPAPSPTEVPAPRSAPRSEDSEKRTDACRNLALGVELPKPSAALHHLAAAMIRSTPATSLTLAYSWLAPGETAPTAEELLTHAREPFVLRLAYACSLAVEETRAREAGVTRGGDARDAAYLAHLAKEAGYTPSPGGPGSDLALPA</sequence>
<dbReference type="InterPro" id="IPR004437">
    <property type="entry name" value="ParB/RepB/Spo0J"/>
</dbReference>
<evidence type="ECO:0000313" key="5">
    <source>
        <dbReference type="EMBL" id="OIV39149.1"/>
    </source>
</evidence>
<keyword evidence="6" id="KW-1185">Reference proteome</keyword>
<dbReference type="SUPFAM" id="SSF110849">
    <property type="entry name" value="ParB/Sulfiredoxin"/>
    <property type="match status" value="1"/>
</dbReference>
<organism evidence="5 6">
    <name type="scientific">Mangrovactinospora gilvigrisea</name>
    <dbReference type="NCBI Taxonomy" id="1428644"/>
    <lineage>
        <taxon>Bacteria</taxon>
        <taxon>Bacillati</taxon>
        <taxon>Actinomycetota</taxon>
        <taxon>Actinomycetes</taxon>
        <taxon>Kitasatosporales</taxon>
        <taxon>Streptomycetaceae</taxon>
        <taxon>Mangrovactinospora</taxon>
    </lineage>
</organism>
<dbReference type="SUPFAM" id="SSF109709">
    <property type="entry name" value="KorB DNA-binding domain-like"/>
    <property type="match status" value="1"/>
</dbReference>
<feature type="compositionally biased region" description="Basic and acidic residues" evidence="3">
    <location>
        <begin position="271"/>
        <end position="280"/>
    </location>
</feature>
<dbReference type="GO" id="GO:0007059">
    <property type="term" value="P:chromosome segregation"/>
    <property type="evidence" value="ECO:0007669"/>
    <property type="project" value="UniProtKB-KW"/>
</dbReference>
<keyword evidence="2" id="KW-0159">Chromosome partition</keyword>
<evidence type="ECO:0000256" key="1">
    <source>
        <dbReference type="ARBA" id="ARBA00006295"/>
    </source>
</evidence>
<name>A0A1J7BKM5_9ACTN</name>
<evidence type="ECO:0000256" key="2">
    <source>
        <dbReference type="ARBA" id="ARBA00022829"/>
    </source>
</evidence>
<dbReference type="GO" id="GO:0003677">
    <property type="term" value="F:DNA binding"/>
    <property type="evidence" value="ECO:0007669"/>
    <property type="project" value="InterPro"/>
</dbReference>
<dbReference type="InterPro" id="IPR036086">
    <property type="entry name" value="ParB/Sulfiredoxin_sf"/>
</dbReference>
<dbReference type="AlphaFoldDB" id="A0A1J7BKM5"/>
<accession>A0A1J7BKM5</accession>
<dbReference type="InterPro" id="IPR041468">
    <property type="entry name" value="HTH_ParB/Spo0J"/>
</dbReference>
<evidence type="ECO:0000259" key="4">
    <source>
        <dbReference type="SMART" id="SM00470"/>
    </source>
</evidence>
<feature type="region of interest" description="Disordered" evidence="3">
    <location>
        <begin position="219"/>
        <end position="280"/>
    </location>
</feature>
<evidence type="ECO:0000256" key="3">
    <source>
        <dbReference type="SAM" id="MobiDB-lite"/>
    </source>
</evidence>
<dbReference type="NCBIfam" id="TIGR00180">
    <property type="entry name" value="parB_part"/>
    <property type="match status" value="1"/>
</dbReference>
<protein>
    <recommendedName>
        <fullName evidence="4">ParB-like N-terminal domain-containing protein</fullName>
    </recommendedName>
</protein>
<dbReference type="PANTHER" id="PTHR33375:SF1">
    <property type="entry name" value="CHROMOSOME-PARTITIONING PROTEIN PARB-RELATED"/>
    <property type="match status" value="1"/>
</dbReference>
<dbReference type="Proteomes" id="UP000243342">
    <property type="component" value="Unassembled WGS sequence"/>
</dbReference>
<dbReference type="Gene3D" id="1.10.10.2830">
    <property type="match status" value="1"/>
</dbReference>
<dbReference type="PANTHER" id="PTHR33375">
    <property type="entry name" value="CHROMOSOME-PARTITIONING PROTEIN PARB-RELATED"/>
    <property type="match status" value="1"/>
</dbReference>
<reference evidence="5 6" key="1">
    <citation type="submission" date="2016-10" db="EMBL/GenBank/DDBJ databases">
        <title>Genome sequence of Streptomyces gilvigriseus MUSC 26.</title>
        <authorList>
            <person name="Lee L.-H."/>
            <person name="Ser H.-L."/>
        </authorList>
    </citation>
    <scope>NUCLEOTIDE SEQUENCE [LARGE SCALE GENOMIC DNA]</scope>
    <source>
        <strain evidence="5 6">MUSC 26</strain>
    </source>
</reference>
<dbReference type="GO" id="GO:0005694">
    <property type="term" value="C:chromosome"/>
    <property type="evidence" value="ECO:0007669"/>
    <property type="project" value="TreeGrafter"/>
</dbReference>
<dbReference type="InterPro" id="IPR003115">
    <property type="entry name" value="ParB_N"/>
</dbReference>
<feature type="domain" description="ParB-like N-terminal" evidence="4">
    <location>
        <begin position="1"/>
        <end position="103"/>
    </location>
</feature>
<comment type="similarity">
    <text evidence="1">Belongs to the ParB family.</text>
</comment>
<dbReference type="SMART" id="SM00470">
    <property type="entry name" value="ParB"/>
    <property type="match status" value="1"/>
</dbReference>
<dbReference type="EMBL" id="MLCF01000006">
    <property type="protein sequence ID" value="OIV39149.1"/>
    <property type="molecule type" value="Genomic_DNA"/>
</dbReference>